<keyword evidence="1" id="KW-0812">Transmembrane</keyword>
<dbReference type="AlphaFoldDB" id="A0A4Y2QYS2"/>
<organism evidence="2 3">
    <name type="scientific">Araneus ventricosus</name>
    <name type="common">Orbweaver spider</name>
    <name type="synonym">Epeira ventricosa</name>
    <dbReference type="NCBI Taxonomy" id="182803"/>
    <lineage>
        <taxon>Eukaryota</taxon>
        <taxon>Metazoa</taxon>
        <taxon>Ecdysozoa</taxon>
        <taxon>Arthropoda</taxon>
        <taxon>Chelicerata</taxon>
        <taxon>Arachnida</taxon>
        <taxon>Araneae</taxon>
        <taxon>Araneomorphae</taxon>
        <taxon>Entelegynae</taxon>
        <taxon>Araneoidea</taxon>
        <taxon>Araneidae</taxon>
        <taxon>Araneus</taxon>
    </lineage>
</organism>
<name>A0A4Y2QYS2_ARAVE</name>
<keyword evidence="1" id="KW-0472">Membrane</keyword>
<keyword evidence="1" id="KW-1133">Transmembrane helix</keyword>
<gene>
    <name evidence="2" type="ORF">AVEN_211533_1</name>
</gene>
<evidence type="ECO:0000313" key="3">
    <source>
        <dbReference type="Proteomes" id="UP000499080"/>
    </source>
</evidence>
<keyword evidence="3" id="KW-1185">Reference proteome</keyword>
<sequence>MILNWDEGKTGRKVHDILPKVLLSPSNWGRAEVLFFTGHGPFQYFLKRFHLSHTSNCSCGEEGTPIHCATDCILTTSWHMTKPSAYFEKEWYRSVASNQLSRNKIRTIIAHITNYNNLLQTRPAVASPAHIPAFCSWFPRFHHLCIHHPLFTILVQEELLPIFQRTEIFRLPRSHRSHILSGDHLSFVLLSIEMLLHLFALFFFMFSMSKFPINNIHNDNSPTSF</sequence>
<dbReference type="Proteomes" id="UP000499080">
    <property type="component" value="Unassembled WGS sequence"/>
</dbReference>
<reference evidence="2 3" key="1">
    <citation type="journal article" date="2019" name="Sci. Rep.">
        <title>Orb-weaving spider Araneus ventricosus genome elucidates the spidroin gene catalogue.</title>
        <authorList>
            <person name="Kono N."/>
            <person name="Nakamura H."/>
            <person name="Ohtoshi R."/>
            <person name="Moran D.A.P."/>
            <person name="Shinohara A."/>
            <person name="Yoshida Y."/>
            <person name="Fujiwara M."/>
            <person name="Mori M."/>
            <person name="Tomita M."/>
            <person name="Arakawa K."/>
        </authorList>
    </citation>
    <scope>NUCLEOTIDE SEQUENCE [LARGE SCALE GENOMIC DNA]</scope>
</reference>
<feature type="transmembrane region" description="Helical" evidence="1">
    <location>
        <begin position="185"/>
        <end position="206"/>
    </location>
</feature>
<dbReference type="OrthoDB" id="7696036at2759"/>
<evidence type="ECO:0000313" key="2">
    <source>
        <dbReference type="EMBL" id="GBN68554.1"/>
    </source>
</evidence>
<comment type="caution">
    <text evidence="2">The sequence shown here is derived from an EMBL/GenBank/DDBJ whole genome shotgun (WGS) entry which is preliminary data.</text>
</comment>
<evidence type="ECO:0000256" key="1">
    <source>
        <dbReference type="SAM" id="Phobius"/>
    </source>
</evidence>
<accession>A0A4Y2QYS2</accession>
<protein>
    <submittedName>
        <fullName evidence="2">Uncharacterized protein</fullName>
    </submittedName>
</protein>
<dbReference type="EMBL" id="BGPR01224132">
    <property type="protein sequence ID" value="GBN68554.1"/>
    <property type="molecule type" value="Genomic_DNA"/>
</dbReference>
<proteinExistence type="predicted"/>